<sequence length="129" mass="14284">MGKKPIRDKVVHVRFSAEEWLALQAFADEADLTVSAVLRQLSRHAAGLTPPLGHDAHPMLEIHISELLEIGATLSDIAAALEEREIPRLDRLVDGIGRLAQLIKDQRILLRELCDEARVRAREAVSGNV</sequence>
<accession>A0A1Q9B3T2</accession>
<proteinExistence type="predicted"/>
<reference evidence="1 2" key="1">
    <citation type="submission" date="2016-09" db="EMBL/GenBank/DDBJ databases">
        <title>Rhizobium sp. nov., a novel species isolated from the rice rhizosphere.</title>
        <authorList>
            <person name="Zhao J."/>
            <person name="Zhang X."/>
        </authorList>
    </citation>
    <scope>NUCLEOTIDE SEQUENCE [LARGE SCALE GENOMIC DNA]</scope>
    <source>
        <strain evidence="1 2">1.7048</strain>
    </source>
</reference>
<protein>
    <submittedName>
        <fullName evidence="1">Uncharacterized protein</fullName>
    </submittedName>
</protein>
<keyword evidence="2" id="KW-1185">Reference proteome</keyword>
<dbReference type="Proteomes" id="UP000186364">
    <property type="component" value="Unassembled WGS sequence"/>
</dbReference>
<dbReference type="RefSeq" id="WP_075625348.1">
    <property type="nucleotide sequence ID" value="NZ_FOAM01000026.1"/>
</dbReference>
<comment type="caution">
    <text evidence="1">The sequence shown here is derived from an EMBL/GenBank/DDBJ whole genome shotgun (WGS) entry which is preliminary data.</text>
</comment>
<name>A0A1Q9B3T2_9HYPH</name>
<evidence type="ECO:0000313" key="1">
    <source>
        <dbReference type="EMBL" id="OLP62708.1"/>
    </source>
</evidence>
<evidence type="ECO:0000313" key="2">
    <source>
        <dbReference type="Proteomes" id="UP000186364"/>
    </source>
</evidence>
<gene>
    <name evidence="1" type="ORF">BJF93_00970</name>
</gene>
<organism evidence="1 2">
    <name type="scientific">Xaviernesmea oryzae</name>
    <dbReference type="NCBI Taxonomy" id="464029"/>
    <lineage>
        <taxon>Bacteria</taxon>
        <taxon>Pseudomonadati</taxon>
        <taxon>Pseudomonadota</taxon>
        <taxon>Alphaproteobacteria</taxon>
        <taxon>Hyphomicrobiales</taxon>
        <taxon>Rhizobiaceae</taxon>
        <taxon>Rhizobium/Agrobacterium group</taxon>
        <taxon>Xaviernesmea</taxon>
    </lineage>
</organism>
<dbReference type="EMBL" id="MKIP01000019">
    <property type="protein sequence ID" value="OLP62708.1"/>
    <property type="molecule type" value="Genomic_DNA"/>
</dbReference>
<dbReference type="AlphaFoldDB" id="A0A1Q9B3T2"/>